<accession>A0A2S4HL67</accession>
<keyword evidence="3" id="KW-0808">Transferase</keyword>
<proteinExistence type="predicted"/>
<dbReference type="EMBL" id="PQGG01000006">
    <property type="protein sequence ID" value="POP54421.1"/>
    <property type="molecule type" value="Genomic_DNA"/>
</dbReference>
<organism evidence="9 10">
    <name type="scientific">Zhongshania marina</name>
    <dbReference type="NCBI Taxonomy" id="2304603"/>
    <lineage>
        <taxon>Bacteria</taxon>
        <taxon>Pseudomonadati</taxon>
        <taxon>Pseudomonadota</taxon>
        <taxon>Gammaproteobacteria</taxon>
        <taxon>Cellvibrionales</taxon>
        <taxon>Spongiibacteraceae</taxon>
        <taxon>Zhongshania</taxon>
    </lineage>
</organism>
<dbReference type="GO" id="GO:0046656">
    <property type="term" value="P:folic acid biosynthetic process"/>
    <property type="evidence" value="ECO:0007669"/>
    <property type="project" value="UniProtKB-KW"/>
</dbReference>
<reference evidence="9" key="1">
    <citation type="submission" date="2018-01" db="EMBL/GenBank/DDBJ databases">
        <authorList>
            <person name="Yu X.-D."/>
        </authorList>
    </citation>
    <scope>NUCLEOTIDE SEQUENCE</scope>
    <source>
        <strain evidence="9">ZX-21</strain>
    </source>
</reference>
<dbReference type="OrthoDB" id="9790168at2"/>
<name>A0A2S4HL67_9GAMM</name>
<keyword evidence="4" id="KW-0547">Nucleotide-binding</keyword>
<evidence type="ECO:0000313" key="9">
    <source>
        <dbReference type="EMBL" id="POP54421.1"/>
    </source>
</evidence>
<gene>
    <name evidence="9" type="primary">folK</name>
    <name evidence="9" type="ORF">C0068_01845</name>
</gene>
<sequence>MAEVFLSLGSNTARYKHMTIALDTLTQLYGSLSLSRVYESESVGFRGTLFLNMAVSFSTDLPLADLAAQLRDIELSNGRLADAPKFSPRTLDIDILSYGELTGCHAGIELPRDEVLYNAFVLLPLSEIAPDHRHPIAGRSYRDLWQAYESDQKLWPVPFRWQGRDISQC</sequence>
<keyword evidence="6" id="KW-0067">ATP-binding</keyword>
<evidence type="ECO:0000313" key="10">
    <source>
        <dbReference type="Proteomes" id="UP000237222"/>
    </source>
</evidence>
<dbReference type="NCBIfam" id="TIGR01498">
    <property type="entry name" value="folK"/>
    <property type="match status" value="1"/>
</dbReference>
<dbReference type="Pfam" id="PF01288">
    <property type="entry name" value="HPPK"/>
    <property type="match status" value="1"/>
</dbReference>
<dbReference type="GO" id="GO:0005524">
    <property type="term" value="F:ATP binding"/>
    <property type="evidence" value="ECO:0007669"/>
    <property type="project" value="UniProtKB-KW"/>
</dbReference>
<dbReference type="SUPFAM" id="SSF55083">
    <property type="entry name" value="6-hydroxymethyl-7,8-dihydropterin pyrophosphokinase, HPPK"/>
    <property type="match status" value="1"/>
</dbReference>
<dbReference type="CDD" id="cd00483">
    <property type="entry name" value="HPPK"/>
    <property type="match status" value="1"/>
</dbReference>
<evidence type="ECO:0000256" key="5">
    <source>
        <dbReference type="ARBA" id="ARBA00022777"/>
    </source>
</evidence>
<dbReference type="UniPathway" id="UPA00077">
    <property type="reaction ID" value="UER00155"/>
</dbReference>
<dbReference type="PANTHER" id="PTHR43071:SF2">
    <property type="entry name" value="2-AMINO-4-HYDROXY-6-HYDROXYMETHYLDIHYDROPTERIDINE PYROPHOSPHOKINASE"/>
    <property type="match status" value="1"/>
</dbReference>
<dbReference type="EC" id="2.7.6.3" evidence="2"/>
<keyword evidence="5" id="KW-0418">Kinase</keyword>
<dbReference type="GO" id="GO:0003848">
    <property type="term" value="F:2-amino-4-hydroxy-6-hydroxymethyldihydropteridine diphosphokinase activity"/>
    <property type="evidence" value="ECO:0007669"/>
    <property type="project" value="UniProtKB-EC"/>
</dbReference>
<feature type="domain" description="7,8-dihydro-6-hydroxymethylpterin-pyrophosphokinase" evidence="8">
    <location>
        <begin position="5"/>
        <end position="130"/>
    </location>
</feature>
<protein>
    <recommendedName>
        <fullName evidence="2">2-amino-4-hydroxy-6-hydroxymethyldihydropteridine diphosphokinase</fullName>
        <ecNumber evidence="2">2.7.6.3</ecNumber>
    </recommendedName>
</protein>
<evidence type="ECO:0000256" key="3">
    <source>
        <dbReference type="ARBA" id="ARBA00022679"/>
    </source>
</evidence>
<dbReference type="GO" id="GO:0046654">
    <property type="term" value="P:tetrahydrofolate biosynthetic process"/>
    <property type="evidence" value="ECO:0007669"/>
    <property type="project" value="UniProtKB-UniPathway"/>
</dbReference>
<comment type="caution">
    <text evidence="9">The sequence shown here is derived from an EMBL/GenBank/DDBJ whole genome shotgun (WGS) entry which is preliminary data.</text>
</comment>
<dbReference type="InterPro" id="IPR035907">
    <property type="entry name" value="Hppk_sf"/>
</dbReference>
<dbReference type="PANTHER" id="PTHR43071">
    <property type="entry name" value="2-AMINO-4-HYDROXY-6-HYDROXYMETHYLDIHYDROPTERIDINE PYROPHOSPHOKINASE"/>
    <property type="match status" value="1"/>
</dbReference>
<dbReference type="GO" id="GO:0016301">
    <property type="term" value="F:kinase activity"/>
    <property type="evidence" value="ECO:0007669"/>
    <property type="project" value="UniProtKB-KW"/>
</dbReference>
<dbReference type="Gene3D" id="3.30.70.560">
    <property type="entry name" value="7,8-Dihydro-6-hydroxymethylpterin-pyrophosphokinase HPPK"/>
    <property type="match status" value="1"/>
</dbReference>
<keyword evidence="7" id="KW-0289">Folate biosynthesis</keyword>
<evidence type="ECO:0000256" key="6">
    <source>
        <dbReference type="ARBA" id="ARBA00022840"/>
    </source>
</evidence>
<evidence type="ECO:0000256" key="4">
    <source>
        <dbReference type="ARBA" id="ARBA00022741"/>
    </source>
</evidence>
<evidence type="ECO:0000259" key="8">
    <source>
        <dbReference type="Pfam" id="PF01288"/>
    </source>
</evidence>
<dbReference type="InterPro" id="IPR000550">
    <property type="entry name" value="Hppk"/>
</dbReference>
<dbReference type="RefSeq" id="WP_103682793.1">
    <property type="nucleotide sequence ID" value="NZ_PQGG01000006.1"/>
</dbReference>
<evidence type="ECO:0000256" key="1">
    <source>
        <dbReference type="ARBA" id="ARBA00005051"/>
    </source>
</evidence>
<dbReference type="AlphaFoldDB" id="A0A2S4HL67"/>
<evidence type="ECO:0000256" key="2">
    <source>
        <dbReference type="ARBA" id="ARBA00013253"/>
    </source>
</evidence>
<dbReference type="Proteomes" id="UP000237222">
    <property type="component" value="Unassembled WGS sequence"/>
</dbReference>
<evidence type="ECO:0000256" key="7">
    <source>
        <dbReference type="ARBA" id="ARBA00022909"/>
    </source>
</evidence>
<comment type="pathway">
    <text evidence="1">Cofactor biosynthesis; tetrahydrofolate biosynthesis; 2-amino-4-hydroxy-6-hydroxymethyl-7,8-dihydropteridine diphosphate from 7,8-dihydroneopterin triphosphate: step 4/4.</text>
</comment>